<keyword evidence="1" id="KW-0749">Sporulation</keyword>
<evidence type="ECO:0000259" key="4">
    <source>
        <dbReference type="Pfam" id="PF20439"/>
    </source>
</evidence>
<dbReference type="NCBIfam" id="TIGR02836">
    <property type="entry name" value="spore_IV_A"/>
    <property type="match status" value="1"/>
</dbReference>
<name>A0A9D2SCW1_9FIRM</name>
<feature type="domain" description="Stage IV sporulation protein A middle" evidence="3">
    <location>
        <begin position="246"/>
        <end position="423"/>
    </location>
</feature>
<organism evidence="5 6">
    <name type="scientific">Candidatus Eisenbergiella merdigallinarum</name>
    <dbReference type="NCBI Taxonomy" id="2838552"/>
    <lineage>
        <taxon>Bacteria</taxon>
        <taxon>Bacillati</taxon>
        <taxon>Bacillota</taxon>
        <taxon>Clostridia</taxon>
        <taxon>Lachnospirales</taxon>
        <taxon>Lachnospiraceae</taxon>
        <taxon>Eisenbergiella</taxon>
    </lineage>
</organism>
<gene>
    <name evidence="5" type="primary">spoIVA</name>
    <name evidence="5" type="ORF">H9763_00650</name>
</gene>
<reference evidence="5" key="1">
    <citation type="journal article" date="2021" name="PeerJ">
        <title>Extensive microbial diversity within the chicken gut microbiome revealed by metagenomics and culture.</title>
        <authorList>
            <person name="Gilroy R."/>
            <person name="Ravi A."/>
            <person name="Getino M."/>
            <person name="Pursley I."/>
            <person name="Horton D.L."/>
            <person name="Alikhan N.F."/>
            <person name="Baker D."/>
            <person name="Gharbi K."/>
            <person name="Hall N."/>
            <person name="Watson M."/>
            <person name="Adriaenssens E.M."/>
            <person name="Foster-Nyarko E."/>
            <person name="Jarju S."/>
            <person name="Secka A."/>
            <person name="Antonio M."/>
            <person name="Oren A."/>
            <person name="Chaudhuri R.R."/>
            <person name="La Ragione R."/>
            <person name="Hildebrand F."/>
            <person name="Pallen M.J."/>
        </authorList>
    </citation>
    <scope>NUCLEOTIDE SEQUENCE</scope>
    <source>
        <strain evidence="5">USAMLcec3-2134</strain>
    </source>
</reference>
<comment type="catalytic activity">
    <reaction evidence="1">
        <text>ATP + H2O = ADP + phosphate + H(+)</text>
        <dbReference type="Rhea" id="RHEA:13065"/>
        <dbReference type="ChEBI" id="CHEBI:15377"/>
        <dbReference type="ChEBI" id="CHEBI:15378"/>
        <dbReference type="ChEBI" id="CHEBI:30616"/>
        <dbReference type="ChEBI" id="CHEBI:43474"/>
        <dbReference type="ChEBI" id="CHEBI:456216"/>
    </reaction>
</comment>
<dbReference type="InterPro" id="IPR046842">
    <property type="entry name" value="SpoIVA_ATPase"/>
</dbReference>
<dbReference type="GO" id="GO:0005524">
    <property type="term" value="F:ATP binding"/>
    <property type="evidence" value="ECO:0007669"/>
    <property type="project" value="UniProtKB-KW"/>
</dbReference>
<comment type="subcellular location">
    <subcellularLocation>
        <location evidence="1">Cytoplasm</location>
    </subcellularLocation>
</comment>
<comment type="function">
    <text evidence="1">ATPase. Has a role at an early stage in the morphogenesis of the spore coat.</text>
</comment>
<dbReference type="GO" id="GO:0005737">
    <property type="term" value="C:cytoplasm"/>
    <property type="evidence" value="ECO:0007669"/>
    <property type="project" value="UniProtKB-SubCell"/>
</dbReference>
<dbReference type="EMBL" id="DWXE01000001">
    <property type="protein sequence ID" value="HJB89962.1"/>
    <property type="molecule type" value="Genomic_DNA"/>
</dbReference>
<dbReference type="CDD" id="cd00882">
    <property type="entry name" value="Ras_like_GTPase"/>
    <property type="match status" value="1"/>
</dbReference>
<dbReference type="Pfam" id="PF09547">
    <property type="entry name" value="SpoIVA_ATPase"/>
    <property type="match status" value="1"/>
</dbReference>
<evidence type="ECO:0000259" key="2">
    <source>
        <dbReference type="Pfam" id="PF09547"/>
    </source>
</evidence>
<dbReference type="AlphaFoldDB" id="A0A9D2SCW1"/>
<evidence type="ECO:0000313" key="6">
    <source>
        <dbReference type="Proteomes" id="UP000886883"/>
    </source>
</evidence>
<keyword evidence="1" id="KW-0378">Hydrolase</keyword>
<protein>
    <recommendedName>
        <fullName evidence="1">Stage IV sporulation protein A</fullName>
        <ecNumber evidence="1">3.6.1.-</ecNumber>
    </recommendedName>
    <alternativeName>
        <fullName evidence="1">Coat morphogenetic protein SpoIVA</fullName>
    </alternativeName>
</protein>
<dbReference type="InterPro" id="IPR046841">
    <property type="entry name" value="SpoIVA_middle"/>
</dbReference>
<keyword evidence="1" id="KW-0963">Cytoplasm</keyword>
<evidence type="ECO:0000313" key="5">
    <source>
        <dbReference type="EMBL" id="HJB89962.1"/>
    </source>
</evidence>
<keyword evidence="1" id="KW-0547">Nucleotide-binding</keyword>
<sequence length="497" mass="55864">MENLQTDNLYTRNLYRDMQKRTGGEIYIGVVGPVRTGKSTFIKRFMDVAVLPYMAEEAGKTRAQDELPQSAGGKTITTTEPKFIPQEAAVLKLGGDVSVKVRLVDCVGFMVEGAAGHMEEGAERLVKTPWYETEIPFTQAAEIGTRKVITDHSTIGIVVTCDGSFGDLPRESYLAAEEKTIQELKKLQKPFLVLVNSSAPYGQEARMAADGIREKYGAAAMPVNCARLTEDDIRRIMEKVLYEFPVTMVEFYMPKWVEMLPVTHRMKADMISRIRELMNGINVIRDVAEHPVSLQGDYIRRCMVENINMADGCVRVVLDMDDRYYYEMLSDLVGEPVSGEYQLMRILKEMAAMKREYARVLDAMQAVRTKGYGVVLPQRDEISLERPEVIRHGNKYGVKIKAESPSLHFIRANVVTEIAPIVGTEQQARDLIGYIDENGKNEGIWETNIFGKTVEQLVNDGIRAKISMIGEESQMKLQDTMQKIVNDSTGGMVCIII</sequence>
<dbReference type="GO" id="GO:0016887">
    <property type="term" value="F:ATP hydrolysis activity"/>
    <property type="evidence" value="ECO:0007669"/>
    <property type="project" value="InterPro"/>
</dbReference>
<dbReference type="InterPro" id="IPR027417">
    <property type="entry name" value="P-loop_NTPase"/>
</dbReference>
<dbReference type="Gene3D" id="3.40.50.300">
    <property type="entry name" value="P-loop containing nucleotide triphosphate hydrolases"/>
    <property type="match status" value="1"/>
</dbReference>
<dbReference type="GO" id="GO:0030435">
    <property type="term" value="P:sporulation resulting in formation of a cellular spore"/>
    <property type="evidence" value="ECO:0007669"/>
    <property type="project" value="UniProtKB-KW"/>
</dbReference>
<dbReference type="SUPFAM" id="SSF52540">
    <property type="entry name" value="P-loop containing nucleoside triphosphate hydrolases"/>
    <property type="match status" value="1"/>
</dbReference>
<keyword evidence="1" id="KW-0067">ATP-binding</keyword>
<evidence type="ECO:0000256" key="1">
    <source>
        <dbReference type="PIRNR" id="PIRNR007466"/>
    </source>
</evidence>
<dbReference type="InterPro" id="IPR046840">
    <property type="entry name" value="SpoIVA_C"/>
</dbReference>
<feature type="domain" description="Stage IV sporulation protein A ATPase" evidence="2">
    <location>
        <begin position="12"/>
        <end position="245"/>
    </location>
</feature>
<comment type="caution">
    <text evidence="5">The sequence shown here is derived from an EMBL/GenBank/DDBJ whole genome shotgun (WGS) entry which is preliminary data.</text>
</comment>
<reference evidence="5" key="2">
    <citation type="submission" date="2021-04" db="EMBL/GenBank/DDBJ databases">
        <authorList>
            <person name="Gilroy R."/>
        </authorList>
    </citation>
    <scope>NUCLEOTIDE SEQUENCE</scope>
    <source>
        <strain evidence="5">USAMLcec3-2134</strain>
    </source>
</reference>
<feature type="domain" description="Sporulation stage IV protein A C-terminal" evidence="4">
    <location>
        <begin position="424"/>
        <end position="497"/>
    </location>
</feature>
<accession>A0A9D2SCW1</accession>
<evidence type="ECO:0000259" key="3">
    <source>
        <dbReference type="Pfam" id="PF20438"/>
    </source>
</evidence>
<dbReference type="Pfam" id="PF20438">
    <property type="entry name" value="SpoIVA_middle"/>
    <property type="match status" value="1"/>
</dbReference>
<dbReference type="Proteomes" id="UP000886883">
    <property type="component" value="Unassembled WGS sequence"/>
</dbReference>
<proteinExistence type="predicted"/>
<dbReference type="Pfam" id="PF20439">
    <property type="entry name" value="SpoIVA_C"/>
    <property type="match status" value="1"/>
</dbReference>
<dbReference type="EC" id="3.6.1.-" evidence="1"/>
<dbReference type="InterPro" id="IPR014201">
    <property type="entry name" value="Spore_IV_A"/>
</dbReference>
<dbReference type="PIRSF" id="PIRSF007466">
    <property type="entry name" value="SpoIVA"/>
    <property type="match status" value="1"/>
</dbReference>